<dbReference type="Proteomes" id="UP000054097">
    <property type="component" value="Unassembled WGS sequence"/>
</dbReference>
<feature type="region of interest" description="Disordered" evidence="1">
    <location>
        <begin position="276"/>
        <end position="354"/>
    </location>
</feature>
<proteinExistence type="predicted"/>
<evidence type="ECO:0000256" key="2">
    <source>
        <dbReference type="SAM" id="SignalP"/>
    </source>
</evidence>
<reference evidence="4" key="2">
    <citation type="submission" date="2015-01" db="EMBL/GenBank/DDBJ databases">
        <title>Evolutionary Origins and Diversification of the Mycorrhizal Mutualists.</title>
        <authorList>
            <consortium name="DOE Joint Genome Institute"/>
            <consortium name="Mycorrhizal Genomics Consortium"/>
            <person name="Kohler A."/>
            <person name="Kuo A."/>
            <person name="Nagy L.G."/>
            <person name="Floudas D."/>
            <person name="Copeland A."/>
            <person name="Barry K.W."/>
            <person name="Cichocki N."/>
            <person name="Veneault-Fourrey C."/>
            <person name="LaButti K."/>
            <person name="Lindquist E.A."/>
            <person name="Lipzen A."/>
            <person name="Lundell T."/>
            <person name="Morin E."/>
            <person name="Murat C."/>
            <person name="Riley R."/>
            <person name="Ohm R."/>
            <person name="Sun H."/>
            <person name="Tunlid A."/>
            <person name="Henrissat B."/>
            <person name="Grigoriev I.V."/>
            <person name="Hibbett D.S."/>
            <person name="Martin F."/>
        </authorList>
    </citation>
    <scope>NUCLEOTIDE SEQUENCE [LARGE SCALE GENOMIC DNA]</scope>
    <source>
        <strain evidence="4">MAFF 305830</strain>
    </source>
</reference>
<keyword evidence="2" id="KW-0732">Signal</keyword>
<dbReference type="EMBL" id="KN824280">
    <property type="protein sequence ID" value="KIM32486.1"/>
    <property type="molecule type" value="Genomic_DNA"/>
</dbReference>
<feature type="chain" id="PRO_5002161905" evidence="2">
    <location>
        <begin position="20"/>
        <end position="354"/>
    </location>
</feature>
<feature type="region of interest" description="Disordered" evidence="1">
    <location>
        <begin position="134"/>
        <end position="153"/>
    </location>
</feature>
<feature type="signal peptide" evidence="2">
    <location>
        <begin position="1"/>
        <end position="19"/>
    </location>
</feature>
<dbReference type="HOGENOM" id="CLU_783388_0_0_1"/>
<sequence length="354" mass="36820">MRFFSAHLIIFLSIALTLAAPITESHRSRDLGHANAESLALVKRVLGDDDPIPSGSGSGWKNRLGAVVRLGRGKQGVQQLPNDPNTSTNNPITGGVNTTPTPFTVPPPTGPPAAGPLTINVNPAVLAAGNAARNNRIRPNSPTSAVAGSPNVDKPLPPLPRPILRVANPVVLVLEVLLLLKATPRLPAVAVGQPRTLVGAKVGRRVEEARVQSAVAELREEVDRCARSAATGLREGLAQLLPPGQDHALVLLLATAPSGALVHPLRPAVLNPDGYLVQPRQDVPPGPEAQPGEPTHVLVPRGTPTLEPPPALGAPPKAPKHEPPPALHHQPAKPTTTSPSQGVPPVREENNKGG</sequence>
<evidence type="ECO:0000256" key="1">
    <source>
        <dbReference type="SAM" id="MobiDB-lite"/>
    </source>
</evidence>
<keyword evidence="4" id="KW-1185">Reference proteome</keyword>
<dbReference type="AlphaFoldDB" id="A0A0C3BM08"/>
<reference evidence="3 4" key="1">
    <citation type="submission" date="2014-04" db="EMBL/GenBank/DDBJ databases">
        <authorList>
            <consortium name="DOE Joint Genome Institute"/>
            <person name="Kuo A."/>
            <person name="Zuccaro A."/>
            <person name="Kohler A."/>
            <person name="Nagy L.G."/>
            <person name="Floudas D."/>
            <person name="Copeland A."/>
            <person name="Barry K.W."/>
            <person name="Cichocki N."/>
            <person name="Veneault-Fourrey C."/>
            <person name="LaButti K."/>
            <person name="Lindquist E.A."/>
            <person name="Lipzen A."/>
            <person name="Lundell T."/>
            <person name="Morin E."/>
            <person name="Murat C."/>
            <person name="Sun H."/>
            <person name="Tunlid A."/>
            <person name="Henrissat B."/>
            <person name="Grigoriev I.V."/>
            <person name="Hibbett D.S."/>
            <person name="Martin F."/>
            <person name="Nordberg H.P."/>
            <person name="Cantor M.N."/>
            <person name="Hua S.X."/>
        </authorList>
    </citation>
    <scope>NUCLEOTIDE SEQUENCE [LARGE SCALE GENOMIC DNA]</scope>
    <source>
        <strain evidence="3 4">MAFF 305830</strain>
    </source>
</reference>
<evidence type="ECO:0000313" key="4">
    <source>
        <dbReference type="Proteomes" id="UP000054097"/>
    </source>
</evidence>
<feature type="compositionally biased region" description="Pro residues" evidence="1">
    <location>
        <begin position="306"/>
        <end position="317"/>
    </location>
</feature>
<name>A0A0C3BM08_SERVB</name>
<gene>
    <name evidence="3" type="ORF">M408DRAFT_6668</name>
</gene>
<accession>A0A0C3BM08</accession>
<evidence type="ECO:0000313" key="3">
    <source>
        <dbReference type="EMBL" id="KIM32486.1"/>
    </source>
</evidence>
<protein>
    <submittedName>
        <fullName evidence="3">Uncharacterized protein</fullName>
    </submittedName>
</protein>
<organism evidence="3 4">
    <name type="scientific">Serendipita vermifera MAFF 305830</name>
    <dbReference type="NCBI Taxonomy" id="933852"/>
    <lineage>
        <taxon>Eukaryota</taxon>
        <taxon>Fungi</taxon>
        <taxon>Dikarya</taxon>
        <taxon>Basidiomycota</taxon>
        <taxon>Agaricomycotina</taxon>
        <taxon>Agaricomycetes</taxon>
        <taxon>Sebacinales</taxon>
        <taxon>Serendipitaceae</taxon>
        <taxon>Serendipita</taxon>
    </lineage>
</organism>